<dbReference type="AlphaFoldDB" id="A0A975R8R1"/>
<dbReference type="EMBL" id="CP073754">
    <property type="protein sequence ID" value="QWF69439.1"/>
    <property type="molecule type" value="Genomic_DNA"/>
</dbReference>
<dbReference type="KEGG" id="mpad:KEF85_08580"/>
<dbReference type="InterPro" id="IPR025455">
    <property type="entry name" value="DUF4276"/>
</dbReference>
<dbReference type="RefSeq" id="WP_215579370.1">
    <property type="nucleotide sequence ID" value="NZ_CP073754.1"/>
</dbReference>
<sequence>MKELVFLLEEPSAKAMLESLLTKILSPDITPRLIAFEGKQDLEKQLVKRIKGYINPQARFIVMRDLDSAPDCKELKKTLLDKCIATGRQPAPMVRIACRELESFYLADLQAVESAMNIDGLVKQQNTKKFRNPDNLASPSRELAVLTKHRYQKVSDSRIIGKHLDVNNQRSASFKNLIVGIRRMEKELVELGVGKDSD</sequence>
<dbReference type="Proteomes" id="UP000676649">
    <property type="component" value="Chromosome"/>
</dbReference>
<keyword evidence="2" id="KW-1185">Reference proteome</keyword>
<evidence type="ECO:0000313" key="2">
    <source>
        <dbReference type="Proteomes" id="UP000676649"/>
    </source>
</evidence>
<reference evidence="1" key="1">
    <citation type="submission" date="2021-04" db="EMBL/GenBank/DDBJ databases">
        <title>Draft genome sequence data of methanotrophic Methylovulum sp. strain S1L and Methylomonas sp. strain S2AM isolated from boreal lake water columns.</title>
        <authorList>
            <person name="Rissanen A.J."/>
            <person name="Mangayil R."/>
            <person name="Svenning M.M."/>
            <person name="Khanongnuch R."/>
        </authorList>
    </citation>
    <scope>NUCLEOTIDE SEQUENCE</scope>
    <source>
        <strain evidence="1">S2AM</strain>
    </source>
</reference>
<proteinExistence type="predicted"/>
<accession>A0A975R8R1</accession>
<organism evidence="1 2">
    <name type="scientific">Methylomonas paludis</name>
    <dbReference type="NCBI Taxonomy" id="1173101"/>
    <lineage>
        <taxon>Bacteria</taxon>
        <taxon>Pseudomonadati</taxon>
        <taxon>Pseudomonadota</taxon>
        <taxon>Gammaproteobacteria</taxon>
        <taxon>Methylococcales</taxon>
        <taxon>Methylococcaceae</taxon>
        <taxon>Methylomonas</taxon>
    </lineage>
</organism>
<evidence type="ECO:0000313" key="1">
    <source>
        <dbReference type="EMBL" id="QWF69439.1"/>
    </source>
</evidence>
<name>A0A975R8R1_9GAMM</name>
<protein>
    <submittedName>
        <fullName evidence="1">DUF4276 family protein</fullName>
    </submittedName>
</protein>
<gene>
    <name evidence="1" type="ORF">KEF85_08580</name>
</gene>
<dbReference type="Pfam" id="PF14103">
    <property type="entry name" value="DUF4276"/>
    <property type="match status" value="1"/>
</dbReference>